<dbReference type="AlphaFoldDB" id="A0A4R3MWK8"/>
<gene>
    <name evidence="1" type="ORF">EDC35_10584</name>
</gene>
<comment type="caution">
    <text evidence="1">The sequence shown here is derived from an EMBL/GenBank/DDBJ whole genome shotgun (WGS) entry which is preliminary data.</text>
</comment>
<evidence type="ECO:0000313" key="2">
    <source>
        <dbReference type="Proteomes" id="UP000295717"/>
    </source>
</evidence>
<keyword evidence="2" id="KW-1185">Reference proteome</keyword>
<evidence type="ECO:0000313" key="1">
    <source>
        <dbReference type="EMBL" id="TCT20645.1"/>
    </source>
</evidence>
<dbReference type="Proteomes" id="UP000295717">
    <property type="component" value="Unassembled WGS sequence"/>
</dbReference>
<dbReference type="EMBL" id="SMAO01000005">
    <property type="protein sequence ID" value="TCT20645.1"/>
    <property type="molecule type" value="Genomic_DNA"/>
</dbReference>
<accession>A0A4R3MWK8</accession>
<protein>
    <submittedName>
        <fullName evidence="1">Uncharacterized protein</fullName>
    </submittedName>
</protein>
<organism evidence="1 2">
    <name type="scientific">Thiobaca trueperi</name>
    <dbReference type="NCBI Taxonomy" id="127458"/>
    <lineage>
        <taxon>Bacteria</taxon>
        <taxon>Pseudomonadati</taxon>
        <taxon>Pseudomonadota</taxon>
        <taxon>Gammaproteobacteria</taxon>
        <taxon>Chromatiales</taxon>
        <taxon>Chromatiaceae</taxon>
        <taxon>Thiobaca</taxon>
    </lineage>
</organism>
<proteinExistence type="predicted"/>
<sequence>MSLRWSAKHWPIIEQAKRGLLPERLSIAEIAQLHPLGDDFAKTLLEECTIYMHRQGNGLPIDDVEAGFSPPPPEAGEGLRFDEVDAETQMRRMREHPNLHEIDPPDSNPYNGHFYLIHRDDLRIYLQKEGEWPLPMDADLHLWWEPQAAPRADEASGHHSTMEATAIKTRERDPLTTVVRECFDAYRREKGEYPQTAHQCLDRLGNHWQTPCGIKWSRSEGKMLVNGEPRDRQTFGRRFQYVKKQLTGN</sequence>
<dbReference type="RefSeq" id="WP_132977264.1">
    <property type="nucleotide sequence ID" value="NZ_SMAO01000005.1"/>
</dbReference>
<reference evidence="1 2" key="1">
    <citation type="submission" date="2019-03" db="EMBL/GenBank/DDBJ databases">
        <title>Genomic Encyclopedia of Type Strains, Phase IV (KMG-IV): sequencing the most valuable type-strain genomes for metagenomic binning, comparative biology and taxonomic classification.</title>
        <authorList>
            <person name="Goeker M."/>
        </authorList>
    </citation>
    <scope>NUCLEOTIDE SEQUENCE [LARGE SCALE GENOMIC DNA]</scope>
    <source>
        <strain evidence="1 2">DSM 13587</strain>
    </source>
</reference>
<name>A0A4R3MWK8_9GAMM</name>